<dbReference type="EMBL" id="KV448247">
    <property type="protein sequence ID" value="OAX39502.1"/>
    <property type="molecule type" value="Genomic_DNA"/>
</dbReference>
<evidence type="ECO:0000313" key="1">
    <source>
        <dbReference type="EMBL" id="OAX39502.1"/>
    </source>
</evidence>
<protein>
    <submittedName>
        <fullName evidence="1">Uncharacterized protein</fullName>
    </submittedName>
</protein>
<dbReference type="AlphaFoldDB" id="A0A1B7N3U5"/>
<keyword evidence="2" id="KW-1185">Reference proteome</keyword>
<name>A0A1B7N3U5_9AGAM</name>
<organism evidence="1 2">
    <name type="scientific">Rhizopogon vinicolor AM-OR11-026</name>
    <dbReference type="NCBI Taxonomy" id="1314800"/>
    <lineage>
        <taxon>Eukaryota</taxon>
        <taxon>Fungi</taxon>
        <taxon>Dikarya</taxon>
        <taxon>Basidiomycota</taxon>
        <taxon>Agaricomycotina</taxon>
        <taxon>Agaricomycetes</taxon>
        <taxon>Agaricomycetidae</taxon>
        <taxon>Boletales</taxon>
        <taxon>Suillineae</taxon>
        <taxon>Rhizopogonaceae</taxon>
        <taxon>Rhizopogon</taxon>
    </lineage>
</organism>
<gene>
    <name evidence="1" type="ORF">K503DRAFT_799592</name>
</gene>
<dbReference type="OrthoDB" id="4062651at2759"/>
<accession>A0A1B7N3U5</accession>
<dbReference type="InParanoid" id="A0A1B7N3U5"/>
<dbReference type="Proteomes" id="UP000092154">
    <property type="component" value="Unassembled WGS sequence"/>
</dbReference>
<proteinExistence type="predicted"/>
<sequence>MSQRTLETQSRRAFADHSSSTLRVEVIATELNARPRFIINYPVRIDTAEPINSYEVDWIPKCTRRRRQNIRWFRHDSTTRSAFALFSSKVCDDAYHVPDDTLRDVQSLVDGFVTIYSSEQERFAILNTLMYKVLKRSLISVQNADGTAPDGIILQAHKEYQIPLLLCEEKNELEDGNPTQRPKRLSPIDA</sequence>
<reference evidence="1 2" key="1">
    <citation type="submission" date="2016-06" db="EMBL/GenBank/DDBJ databases">
        <title>Comparative genomics of the ectomycorrhizal sister species Rhizopogon vinicolor and Rhizopogon vesiculosus (Basidiomycota: Boletales) reveals a divergence of the mating type B locus.</title>
        <authorList>
            <consortium name="DOE Joint Genome Institute"/>
            <person name="Mujic A.B."/>
            <person name="Kuo A."/>
            <person name="Tritt A."/>
            <person name="Lipzen A."/>
            <person name="Chen C."/>
            <person name="Johnson J."/>
            <person name="Sharma A."/>
            <person name="Barry K."/>
            <person name="Grigoriev I.V."/>
            <person name="Spatafora J.W."/>
        </authorList>
    </citation>
    <scope>NUCLEOTIDE SEQUENCE [LARGE SCALE GENOMIC DNA]</scope>
    <source>
        <strain evidence="1 2">AM-OR11-026</strain>
    </source>
</reference>
<evidence type="ECO:0000313" key="2">
    <source>
        <dbReference type="Proteomes" id="UP000092154"/>
    </source>
</evidence>